<evidence type="ECO:0000313" key="1">
    <source>
        <dbReference type="EMBL" id="SFR98511.1"/>
    </source>
</evidence>
<organism evidence="1 2">
    <name type="scientific">Sphingomonas jatrophae</name>
    <dbReference type="NCBI Taxonomy" id="1166337"/>
    <lineage>
        <taxon>Bacteria</taxon>
        <taxon>Pseudomonadati</taxon>
        <taxon>Pseudomonadota</taxon>
        <taxon>Alphaproteobacteria</taxon>
        <taxon>Sphingomonadales</taxon>
        <taxon>Sphingomonadaceae</taxon>
        <taxon>Sphingomonas</taxon>
    </lineage>
</organism>
<protein>
    <submittedName>
        <fullName evidence="1">Uncharacterized protein</fullName>
    </submittedName>
</protein>
<reference evidence="1 2" key="1">
    <citation type="submission" date="2016-10" db="EMBL/GenBank/DDBJ databases">
        <authorList>
            <person name="de Groot N.N."/>
        </authorList>
    </citation>
    <scope>NUCLEOTIDE SEQUENCE [LARGE SCALE GENOMIC DNA]</scope>
    <source>
        <strain evidence="1 2">S5-249</strain>
    </source>
</reference>
<sequence>MTSPYRTIRGTTYRQFRTVFPGSRLFFVSGRDIAIEHWAYEVGQHEFDYEVNSRRTGANGRPEAIATTRDALAREFMEGRAIGRMPIPLSIGDSDGNRLPEVQMTYGEVAPQLYRSRVDSERVAWSVNFVRHYHLNTQGRIGMGLAIARPNANVSASAARTAAAQNMQSGFNYLMLWIPARDFERTELLPGGFGTMDMIGESPTLYRRFVNWVQGR</sequence>
<evidence type="ECO:0000313" key="2">
    <source>
        <dbReference type="Proteomes" id="UP000198824"/>
    </source>
</evidence>
<dbReference type="Proteomes" id="UP000198824">
    <property type="component" value="Unassembled WGS sequence"/>
</dbReference>
<accession>A0A1I6L4V4</accession>
<name>A0A1I6L4V4_9SPHN</name>
<dbReference type="STRING" id="1166337.SAMN05192580_2296"/>
<dbReference type="RefSeq" id="WP_093314662.1">
    <property type="nucleotide sequence ID" value="NZ_FOZG01000002.1"/>
</dbReference>
<dbReference type="EMBL" id="FOZG01000002">
    <property type="protein sequence ID" value="SFR98511.1"/>
    <property type="molecule type" value="Genomic_DNA"/>
</dbReference>
<dbReference type="AlphaFoldDB" id="A0A1I6L4V4"/>
<keyword evidence="2" id="KW-1185">Reference proteome</keyword>
<dbReference type="OrthoDB" id="9837007at2"/>
<gene>
    <name evidence="1" type="ORF">SAMN05192580_2296</name>
</gene>
<proteinExistence type="predicted"/>